<dbReference type="NCBIfam" id="TIGR01646">
    <property type="entry name" value="vgr_GE"/>
    <property type="match status" value="1"/>
</dbReference>
<feature type="domain" description="Gp5/Type VI secretion system Vgr protein OB-fold" evidence="3">
    <location>
        <begin position="451"/>
        <end position="500"/>
    </location>
</feature>
<evidence type="ECO:0000313" key="6">
    <source>
        <dbReference type="EMBL" id="MCG2576843.1"/>
    </source>
</evidence>
<feature type="compositionally biased region" description="Basic and acidic residues" evidence="2">
    <location>
        <begin position="673"/>
        <end position="687"/>
    </location>
</feature>
<name>A0ABS9K113_9RHOO</name>
<dbReference type="Pfam" id="PF13296">
    <property type="entry name" value="T6SS_Vgr"/>
    <property type="match status" value="1"/>
</dbReference>
<dbReference type="SUPFAM" id="SSF69255">
    <property type="entry name" value="gp5 N-terminal domain-like"/>
    <property type="match status" value="1"/>
</dbReference>
<dbReference type="InterPro" id="IPR018769">
    <property type="entry name" value="VgrG2_DUF2345"/>
</dbReference>
<accession>A0ABS9K113</accession>
<dbReference type="Pfam" id="PF05954">
    <property type="entry name" value="Phage_GPD"/>
    <property type="match status" value="1"/>
</dbReference>
<dbReference type="InterPro" id="IPR028244">
    <property type="entry name" value="T6SS_Rhs_Vgr_dom"/>
</dbReference>
<feature type="domain" description="DUF2345" evidence="4">
    <location>
        <begin position="686"/>
        <end position="832"/>
    </location>
</feature>
<dbReference type="Gene3D" id="3.55.50.10">
    <property type="entry name" value="Baseplate protein-like domains"/>
    <property type="match status" value="1"/>
</dbReference>
<dbReference type="Pfam" id="PF10106">
    <property type="entry name" value="DUF2345"/>
    <property type="match status" value="1"/>
</dbReference>
<reference evidence="6" key="1">
    <citation type="submission" date="2022-01" db="EMBL/GenBank/DDBJ databases">
        <authorList>
            <person name="Jo J.-H."/>
            <person name="Im W.-T."/>
        </authorList>
    </citation>
    <scope>NUCLEOTIDE SEQUENCE</scope>
    <source>
        <strain evidence="6">XY25</strain>
    </source>
</reference>
<sequence length="917" mass="98687">MPTLDTLFASLFDQHARLLELKTALPDAALIVERFSGHEAVSASFRFDIDCVSTNAHFDLRPLLGEEITLRLLQADGSKRSWHGYVTQALQLGADGGLARYRLVMEPFLAFLAQRRDCYLFQNKTAVDIVGQILADYPEADWASQVTQPLRTYSIATQYRETDFEFIRRLLAEEGLSFRFEHDQSAVAGDQATHARHRLVVFDRDTELPAGRQPAIRFHRNNATETADTVQVWQETRSVQPNAVTLAGWDYKNLVATGAQAHSALDNGELPRLEIHDASRPYRFEDSAAAQLRTDLALAASESRFRRFTGHSTVRQLAEGTVITLLQHDAFSGDDARFTILSVDHQGANNLGAKVGRLLGSADVEAGSYRNTLLAQPATVAVVPSPLPKPVTRPQTALVVGLPDQVITTDRDHRIKIQFPWQRGATPNPGGQSETGPAGRTAGKTGNAPGNDQSGTWVRVAEWQSGANWGSHFLPRVGTEVLVDFLDGDIDRPIVVGQNYNGADLPPFSAGHEAGANHPGVLSGWMSHNHVAGFNQWVTDDAPGQLRTRLATSENAGQLGLGHLIDQAPESATRGAWRGSGFELCTDGWLAVRAGEGILISATARPNGQSTQMDVAEAVAQLKSAHETAQALSDAAQQQQALPLKANAAQEAFLKAIDPQQEGKFSGSIGGQEAKKARPGSREVGDPTERFAQPFIVNEAPSDIGLSSPASTLLFAGANLHATVQQDFHIASAHTVSTAAGESASWFSHAGGIKSIAQAGSQTIQANTDALEILADQSITVTSSNDEIHILAKEKIVLQAGQSSVTLEGSNITFACPGKFSVKGSGQAFMGPGNQPAKLEELPDSRASSGQHDNLLETDNLEYFFVAEREDGSLSNLAYRIDSEDKKLHEGPLGANGETAAFPMTKVGEPTFWIPAV</sequence>
<comment type="caution">
    <text evidence="6">The sequence shown here is derived from an EMBL/GenBank/DDBJ whole genome shotgun (WGS) entry which is preliminary data.</text>
</comment>
<dbReference type="Gene3D" id="2.30.110.50">
    <property type="match status" value="1"/>
</dbReference>
<feature type="domain" description="Putative type VI secretion system Rhs element associated Vgr" evidence="5">
    <location>
        <begin position="532"/>
        <end position="636"/>
    </location>
</feature>
<dbReference type="InterPro" id="IPR006531">
    <property type="entry name" value="Gp5/Vgr_OB"/>
</dbReference>
<evidence type="ECO:0000313" key="7">
    <source>
        <dbReference type="Proteomes" id="UP001165384"/>
    </source>
</evidence>
<gene>
    <name evidence="6" type="ORF">LZ012_07535</name>
</gene>
<protein>
    <submittedName>
        <fullName evidence="6">Type VI secretion system tip protein VgrG</fullName>
    </submittedName>
</protein>
<evidence type="ECO:0000256" key="1">
    <source>
        <dbReference type="ARBA" id="ARBA00005558"/>
    </source>
</evidence>
<dbReference type="Gene3D" id="2.40.50.230">
    <property type="entry name" value="Gp5 N-terminal domain"/>
    <property type="match status" value="1"/>
</dbReference>
<dbReference type="SUPFAM" id="SSF69279">
    <property type="entry name" value="Phage tail proteins"/>
    <property type="match status" value="2"/>
</dbReference>
<dbReference type="NCBIfam" id="TIGR03361">
    <property type="entry name" value="VI_Rhs_Vgr"/>
    <property type="match status" value="1"/>
</dbReference>
<dbReference type="Pfam" id="PF04717">
    <property type="entry name" value="Phage_base_V"/>
    <property type="match status" value="1"/>
</dbReference>
<comment type="similarity">
    <text evidence="1">Belongs to the VgrG protein family.</text>
</comment>
<dbReference type="RefSeq" id="WP_275709188.1">
    <property type="nucleotide sequence ID" value="NZ_JAKLTN010000001.1"/>
</dbReference>
<organism evidence="6 7">
    <name type="scientific">Dechloromonas hankyongensis</name>
    <dbReference type="NCBI Taxonomy" id="2908002"/>
    <lineage>
        <taxon>Bacteria</taxon>
        <taxon>Pseudomonadati</taxon>
        <taxon>Pseudomonadota</taxon>
        <taxon>Betaproteobacteria</taxon>
        <taxon>Rhodocyclales</taxon>
        <taxon>Azonexaceae</taxon>
        <taxon>Dechloromonas</taxon>
    </lineage>
</organism>
<evidence type="ECO:0000256" key="2">
    <source>
        <dbReference type="SAM" id="MobiDB-lite"/>
    </source>
</evidence>
<dbReference type="SUPFAM" id="SSF69349">
    <property type="entry name" value="Phage fibre proteins"/>
    <property type="match status" value="1"/>
</dbReference>
<evidence type="ECO:0000259" key="4">
    <source>
        <dbReference type="Pfam" id="PF10106"/>
    </source>
</evidence>
<dbReference type="Gene3D" id="4.10.220.110">
    <property type="match status" value="1"/>
</dbReference>
<feature type="region of interest" description="Disordered" evidence="2">
    <location>
        <begin position="663"/>
        <end position="687"/>
    </location>
</feature>
<feature type="region of interest" description="Disordered" evidence="2">
    <location>
        <begin position="421"/>
        <end position="454"/>
    </location>
</feature>
<dbReference type="Proteomes" id="UP001165384">
    <property type="component" value="Unassembled WGS sequence"/>
</dbReference>
<evidence type="ECO:0000259" key="3">
    <source>
        <dbReference type="Pfam" id="PF04717"/>
    </source>
</evidence>
<dbReference type="InterPro" id="IPR037026">
    <property type="entry name" value="Vgr_OB-fold_dom_sf"/>
</dbReference>
<proteinExistence type="inferred from homology"/>
<dbReference type="InterPro" id="IPR006533">
    <property type="entry name" value="T6SS_Vgr_RhsGE"/>
</dbReference>
<dbReference type="EMBL" id="JAKLTN010000001">
    <property type="protein sequence ID" value="MCG2576843.1"/>
    <property type="molecule type" value="Genomic_DNA"/>
</dbReference>
<dbReference type="InterPro" id="IPR017847">
    <property type="entry name" value="T6SS_RhsGE_Vgr_subset"/>
</dbReference>
<evidence type="ECO:0000259" key="5">
    <source>
        <dbReference type="Pfam" id="PF13296"/>
    </source>
</evidence>
<keyword evidence="7" id="KW-1185">Reference proteome</keyword>